<dbReference type="AlphaFoldDB" id="A0A1X7UJQ5"/>
<feature type="domain" description="QRICH1-like" evidence="1">
    <location>
        <begin position="5"/>
        <end position="71"/>
    </location>
</feature>
<proteinExistence type="predicted"/>
<dbReference type="InterPro" id="IPR057926">
    <property type="entry name" value="QRICH1_dom"/>
</dbReference>
<accession>A0A1X7UJQ5</accession>
<name>A0A1X7UJQ5_AMPQE</name>
<evidence type="ECO:0000259" key="1">
    <source>
        <dbReference type="Pfam" id="PF25561"/>
    </source>
</evidence>
<dbReference type="OrthoDB" id="10040310at2759"/>
<organism evidence="2">
    <name type="scientific">Amphimedon queenslandica</name>
    <name type="common">Sponge</name>
    <dbReference type="NCBI Taxonomy" id="400682"/>
    <lineage>
        <taxon>Eukaryota</taxon>
        <taxon>Metazoa</taxon>
        <taxon>Porifera</taxon>
        <taxon>Demospongiae</taxon>
        <taxon>Heteroscleromorpha</taxon>
        <taxon>Haplosclerida</taxon>
        <taxon>Niphatidae</taxon>
        <taxon>Amphimedon</taxon>
    </lineage>
</organism>
<evidence type="ECO:0000313" key="2">
    <source>
        <dbReference type="EnsemblMetazoa" id="Aqu2.1.27723_001"/>
    </source>
</evidence>
<protein>
    <recommendedName>
        <fullName evidence="1">QRICH1-like domain-containing protein</fullName>
    </recommendedName>
</protein>
<dbReference type="InParanoid" id="A0A1X7UJQ5"/>
<dbReference type="EnsemblMetazoa" id="Aqu2.1.27723_001">
    <property type="protein sequence ID" value="Aqu2.1.27723_001"/>
    <property type="gene ID" value="Aqu2.1.27723"/>
</dbReference>
<sequence>MLNMLLTDKHKELCKVSSLFVMETRKEDDKEYTHKSIYLMTAGLQHVMRQHKGRSLLFNIFSDSRFELFHNVCDYKFHTLHQQGIGTKSKHANALTDEDEASFGNAMY</sequence>
<dbReference type="Pfam" id="PF25561">
    <property type="entry name" value="QRICH1"/>
    <property type="match status" value="1"/>
</dbReference>
<reference evidence="2" key="1">
    <citation type="submission" date="2017-05" db="UniProtKB">
        <authorList>
            <consortium name="EnsemblMetazoa"/>
        </authorList>
    </citation>
    <scope>IDENTIFICATION</scope>
</reference>